<evidence type="ECO:0000256" key="4">
    <source>
        <dbReference type="ARBA" id="ARBA00022777"/>
    </source>
</evidence>
<evidence type="ECO:0000256" key="1">
    <source>
        <dbReference type="ARBA" id="ARBA00022527"/>
    </source>
</evidence>
<gene>
    <name evidence="9" type="ORF">SmJEL517_g03824</name>
</gene>
<dbReference type="PROSITE" id="PS00107">
    <property type="entry name" value="PROTEIN_KINASE_ATP"/>
    <property type="match status" value="1"/>
</dbReference>
<evidence type="ECO:0000313" key="10">
    <source>
        <dbReference type="Proteomes" id="UP000319731"/>
    </source>
</evidence>
<comment type="caution">
    <text evidence="9">The sequence shown here is derived from an EMBL/GenBank/DDBJ whole genome shotgun (WGS) entry which is preliminary data.</text>
</comment>
<evidence type="ECO:0000256" key="5">
    <source>
        <dbReference type="ARBA" id="ARBA00022840"/>
    </source>
</evidence>
<name>A0A507C5G1_9FUNG</name>
<protein>
    <recommendedName>
        <fullName evidence="8">Protein kinase domain-containing protein</fullName>
    </recommendedName>
</protein>
<dbReference type="InterPro" id="IPR017441">
    <property type="entry name" value="Protein_kinase_ATP_BS"/>
</dbReference>
<dbReference type="SMART" id="SM00220">
    <property type="entry name" value="S_TKc"/>
    <property type="match status" value="1"/>
</dbReference>
<proteinExistence type="inferred from homology"/>
<organism evidence="9 10">
    <name type="scientific">Synchytrium microbalum</name>
    <dbReference type="NCBI Taxonomy" id="1806994"/>
    <lineage>
        <taxon>Eukaryota</taxon>
        <taxon>Fungi</taxon>
        <taxon>Fungi incertae sedis</taxon>
        <taxon>Chytridiomycota</taxon>
        <taxon>Chytridiomycota incertae sedis</taxon>
        <taxon>Chytridiomycetes</taxon>
        <taxon>Synchytriales</taxon>
        <taxon>Synchytriaceae</taxon>
        <taxon>Synchytrium</taxon>
    </lineage>
</organism>
<dbReference type="OrthoDB" id="40902at2759"/>
<comment type="similarity">
    <text evidence="7">Belongs to the protein kinase superfamily.</text>
</comment>
<evidence type="ECO:0000256" key="6">
    <source>
        <dbReference type="PROSITE-ProRule" id="PRU10141"/>
    </source>
</evidence>
<keyword evidence="10" id="KW-1185">Reference proteome</keyword>
<keyword evidence="2" id="KW-0808">Transferase</keyword>
<evidence type="ECO:0000256" key="7">
    <source>
        <dbReference type="RuleBase" id="RU000304"/>
    </source>
</evidence>
<reference evidence="9 10" key="1">
    <citation type="journal article" date="2019" name="Sci. Rep.">
        <title>Comparative genomics of chytrid fungi reveal insights into the obligate biotrophic and pathogenic lifestyle of Synchytrium endobioticum.</title>
        <authorList>
            <person name="van de Vossenberg B.T.L.H."/>
            <person name="Warris S."/>
            <person name="Nguyen H.D.T."/>
            <person name="van Gent-Pelzer M.P.E."/>
            <person name="Joly D.L."/>
            <person name="van de Geest H.C."/>
            <person name="Bonants P.J.M."/>
            <person name="Smith D.S."/>
            <person name="Levesque C.A."/>
            <person name="van der Lee T.A.J."/>
        </authorList>
    </citation>
    <scope>NUCLEOTIDE SEQUENCE [LARGE SCALE GENOMIC DNA]</scope>
    <source>
        <strain evidence="9 10">JEL517</strain>
    </source>
</reference>
<dbReference type="RefSeq" id="XP_031024258.1">
    <property type="nucleotide sequence ID" value="XM_031169752.1"/>
</dbReference>
<sequence length="443" mass="49241">MKSLFFFGKKKEDRPRLSSKLALAKVVHGGSFQSGFEEHYFLGKKLGSGSFAVVKECTRKTDSKKFAVKIIDKVPLKGKDEMLRTEIQVLEMIDHPNIIGLRDKYETPSHMYLVTDLATGGELFEQIVKKGSYTEGDAAKIVRELFDATAYLHELDIVHRDLKPENLLFRDTSDSADIMITDFGLSRVVDSDVYLKTACGTPDYVAPEVLKQMGHGKPVDVWALGVITYVLLCGFTPFWGEDQPALFEAIVKCRYEYEEEYWGNVSDNAKDFINKCLTVDPSKRPTAQEAIDHPWLASESKTDLLPTVRKGFNARRQWGKAISAVRGVSRLGTLVDMSMRSKSTDDSLTTDSASSTSTQQEDKDKKLIDVLAKLKSNIGHLESVVANINLNYATPLVGRTALTVQGFSGSIPSRFVLTMVVVAGDAYRKVICAADAVRVWNVT</sequence>
<accession>A0A507C5G1</accession>
<keyword evidence="3 6" id="KW-0547">Nucleotide-binding</keyword>
<keyword evidence="5 6" id="KW-0067">ATP-binding</keyword>
<dbReference type="CDD" id="cd05117">
    <property type="entry name" value="STKc_CAMK"/>
    <property type="match status" value="1"/>
</dbReference>
<dbReference type="Gene3D" id="3.30.200.20">
    <property type="entry name" value="Phosphorylase Kinase, domain 1"/>
    <property type="match status" value="1"/>
</dbReference>
<dbReference type="STRING" id="1806994.A0A507C5G1"/>
<keyword evidence="4" id="KW-0418">Kinase</keyword>
<dbReference type="InterPro" id="IPR011009">
    <property type="entry name" value="Kinase-like_dom_sf"/>
</dbReference>
<dbReference type="PROSITE" id="PS50011">
    <property type="entry name" value="PROTEIN_KINASE_DOM"/>
    <property type="match status" value="1"/>
</dbReference>
<dbReference type="InterPro" id="IPR008271">
    <property type="entry name" value="Ser/Thr_kinase_AS"/>
</dbReference>
<dbReference type="FunFam" id="1.10.510.10:FF:000026">
    <property type="entry name" value="Calcium/calmodulin-dependent protein kinase type 1"/>
    <property type="match status" value="1"/>
</dbReference>
<evidence type="ECO:0000313" key="9">
    <source>
        <dbReference type="EMBL" id="TPX33216.1"/>
    </source>
</evidence>
<dbReference type="Proteomes" id="UP000319731">
    <property type="component" value="Unassembled WGS sequence"/>
</dbReference>
<feature type="binding site" evidence="6">
    <location>
        <position position="77"/>
    </location>
    <ligand>
        <name>ATP</name>
        <dbReference type="ChEBI" id="CHEBI:30616"/>
    </ligand>
</feature>
<dbReference type="GeneID" id="42005049"/>
<dbReference type="AlphaFoldDB" id="A0A507C5G1"/>
<evidence type="ECO:0000256" key="3">
    <source>
        <dbReference type="ARBA" id="ARBA00022741"/>
    </source>
</evidence>
<dbReference type="PROSITE" id="PS00108">
    <property type="entry name" value="PROTEIN_KINASE_ST"/>
    <property type="match status" value="1"/>
</dbReference>
<dbReference type="Gene3D" id="1.10.510.10">
    <property type="entry name" value="Transferase(Phosphotransferase) domain 1"/>
    <property type="match status" value="1"/>
</dbReference>
<dbReference type="SUPFAM" id="SSF56112">
    <property type="entry name" value="Protein kinase-like (PK-like)"/>
    <property type="match status" value="1"/>
</dbReference>
<evidence type="ECO:0000256" key="2">
    <source>
        <dbReference type="ARBA" id="ARBA00022679"/>
    </source>
</evidence>
<dbReference type="Pfam" id="PF00069">
    <property type="entry name" value="Pkinase"/>
    <property type="match status" value="1"/>
</dbReference>
<keyword evidence="1 7" id="KW-0723">Serine/threonine-protein kinase</keyword>
<dbReference type="PANTHER" id="PTHR24347">
    <property type="entry name" value="SERINE/THREONINE-PROTEIN KINASE"/>
    <property type="match status" value="1"/>
</dbReference>
<dbReference type="GO" id="GO:0004674">
    <property type="term" value="F:protein serine/threonine kinase activity"/>
    <property type="evidence" value="ECO:0007669"/>
    <property type="project" value="UniProtKB-KW"/>
</dbReference>
<dbReference type="EMBL" id="QEAO01000022">
    <property type="protein sequence ID" value="TPX33216.1"/>
    <property type="molecule type" value="Genomic_DNA"/>
</dbReference>
<dbReference type="InterPro" id="IPR000719">
    <property type="entry name" value="Prot_kinase_dom"/>
</dbReference>
<feature type="domain" description="Protein kinase" evidence="8">
    <location>
        <begin position="40"/>
        <end position="296"/>
    </location>
</feature>
<evidence type="ECO:0000259" key="8">
    <source>
        <dbReference type="PROSITE" id="PS50011"/>
    </source>
</evidence>
<dbReference type="GO" id="GO:0005524">
    <property type="term" value="F:ATP binding"/>
    <property type="evidence" value="ECO:0007669"/>
    <property type="project" value="UniProtKB-UniRule"/>
</dbReference>